<comment type="caution">
    <text evidence="11">The sequence shown here is derived from an EMBL/GenBank/DDBJ whole genome shotgun (WGS) entry which is preliminary data.</text>
</comment>
<keyword evidence="6" id="KW-0677">Repeat</keyword>
<dbReference type="SUPFAM" id="SSF52058">
    <property type="entry name" value="L domain-like"/>
    <property type="match status" value="1"/>
</dbReference>
<evidence type="ECO:0000256" key="4">
    <source>
        <dbReference type="ARBA" id="ARBA00022614"/>
    </source>
</evidence>
<evidence type="ECO:0000256" key="10">
    <source>
        <dbReference type="SAM" id="MobiDB-lite"/>
    </source>
</evidence>
<dbReference type="EMBL" id="VEPZ02000505">
    <property type="protein sequence ID" value="KAE8723765.1"/>
    <property type="molecule type" value="Genomic_DNA"/>
</dbReference>
<keyword evidence="3" id="KW-0964">Secreted</keyword>
<name>A0A6A3C3K3_HIBSY</name>
<organism evidence="11 12">
    <name type="scientific">Hibiscus syriacus</name>
    <name type="common">Rose of Sharon</name>
    <dbReference type="NCBI Taxonomy" id="106335"/>
    <lineage>
        <taxon>Eukaryota</taxon>
        <taxon>Viridiplantae</taxon>
        <taxon>Streptophyta</taxon>
        <taxon>Embryophyta</taxon>
        <taxon>Tracheophyta</taxon>
        <taxon>Spermatophyta</taxon>
        <taxon>Magnoliopsida</taxon>
        <taxon>eudicotyledons</taxon>
        <taxon>Gunneridae</taxon>
        <taxon>Pentapetalae</taxon>
        <taxon>rosids</taxon>
        <taxon>malvids</taxon>
        <taxon>Malvales</taxon>
        <taxon>Malvaceae</taxon>
        <taxon>Malvoideae</taxon>
        <taxon>Hibiscus</taxon>
    </lineage>
</organism>
<keyword evidence="5" id="KW-0732">Signal</keyword>
<evidence type="ECO:0000313" key="12">
    <source>
        <dbReference type="Proteomes" id="UP000436088"/>
    </source>
</evidence>
<accession>A0A6A3C3K3</accession>
<dbReference type="InterPro" id="IPR032675">
    <property type="entry name" value="LRR_dom_sf"/>
</dbReference>
<dbReference type="PANTHER" id="PTHR32093:SF124">
    <property type="entry name" value="POLLEN-SPECIFIC LEUCINE-RICH REPEAT EXTENSIN-LIKE PROTEIN 1"/>
    <property type="match status" value="1"/>
</dbReference>
<comment type="subcellular location">
    <subcellularLocation>
        <location evidence="1">Secreted</location>
        <location evidence="1">Cell wall</location>
    </subcellularLocation>
</comment>
<dbReference type="AlphaFoldDB" id="A0A6A3C3K3"/>
<dbReference type="PANTHER" id="PTHR32093">
    <property type="entry name" value="LEUCINE-RICH REPEAT EXTENSIN-LIKE PROTEIN 3-RELATED"/>
    <property type="match status" value="1"/>
</dbReference>
<evidence type="ECO:0000256" key="3">
    <source>
        <dbReference type="ARBA" id="ARBA00022525"/>
    </source>
</evidence>
<evidence type="ECO:0000256" key="2">
    <source>
        <dbReference type="ARBA" id="ARBA00022512"/>
    </source>
</evidence>
<dbReference type="Proteomes" id="UP000436088">
    <property type="component" value="Unassembled WGS sequence"/>
</dbReference>
<dbReference type="Pfam" id="PF00560">
    <property type="entry name" value="LRR_1"/>
    <property type="match status" value="1"/>
</dbReference>
<keyword evidence="8" id="KW-0379">Hydroxylation</keyword>
<evidence type="ECO:0000256" key="7">
    <source>
        <dbReference type="ARBA" id="ARBA00023180"/>
    </source>
</evidence>
<evidence type="ECO:0000256" key="8">
    <source>
        <dbReference type="ARBA" id="ARBA00023278"/>
    </source>
</evidence>
<proteinExistence type="predicted"/>
<evidence type="ECO:0000256" key="9">
    <source>
        <dbReference type="ARBA" id="ARBA00041871"/>
    </source>
</evidence>
<feature type="region of interest" description="Disordered" evidence="10">
    <location>
        <begin position="287"/>
        <end position="310"/>
    </location>
</feature>
<evidence type="ECO:0000256" key="5">
    <source>
        <dbReference type="ARBA" id="ARBA00022729"/>
    </source>
</evidence>
<keyword evidence="2" id="KW-0134">Cell wall</keyword>
<dbReference type="FunFam" id="3.80.10.10:FF:000224">
    <property type="entry name" value="Leucine-rich repeat extensin-like protein 1"/>
    <property type="match status" value="1"/>
</dbReference>
<evidence type="ECO:0000313" key="11">
    <source>
        <dbReference type="EMBL" id="KAE8723765.1"/>
    </source>
</evidence>
<gene>
    <name evidence="11" type="ORF">F3Y22_tig00011761pilonHSYRG00163</name>
</gene>
<reference evidence="11" key="1">
    <citation type="submission" date="2019-09" db="EMBL/GenBank/DDBJ databases">
        <title>Draft genome information of white flower Hibiscus syriacus.</title>
        <authorList>
            <person name="Kim Y.-M."/>
        </authorList>
    </citation>
    <scope>NUCLEOTIDE SEQUENCE [LARGE SCALE GENOMIC DNA]</scope>
    <source>
        <strain evidence="11">YM2019G1</strain>
    </source>
</reference>
<keyword evidence="12" id="KW-1185">Reference proteome</keyword>
<protein>
    <recommendedName>
        <fullName evidence="9">Cell wall hydroxyproline-rich glycoprotein</fullName>
    </recommendedName>
</protein>
<dbReference type="Gene3D" id="3.80.10.10">
    <property type="entry name" value="Ribonuclease Inhibitor"/>
    <property type="match status" value="2"/>
</dbReference>
<evidence type="ECO:0000256" key="6">
    <source>
        <dbReference type="ARBA" id="ARBA00022737"/>
    </source>
</evidence>
<keyword evidence="4" id="KW-0433">Leucine-rich repeat</keyword>
<dbReference type="InterPro" id="IPR001611">
    <property type="entry name" value="Leu-rich_rpt"/>
</dbReference>
<evidence type="ECO:0000256" key="1">
    <source>
        <dbReference type="ARBA" id="ARBA00004191"/>
    </source>
</evidence>
<keyword evidence="7" id="KW-0325">Glycoprotein</keyword>
<sequence>MNITRNWFGPNVCSYRGVFCAPALGKSKWTVVAGIDLNHAGIVGYIPVEFGLLTDLALHHLNSNRFCGIIPRSLSKLTRMYEFDISNNRFSGSFPRVVTTWKSIRYIDLRFNNFEGCLPPEIFEKDLNALFLNDNHFTCTIPETLGKSTVSAVTFANNKFKGCLPRSVGEMWRLVELIFTNNELGGLPQSLSSLKKIDILDVPHNKLTGTVLENVCKLPSLFNFTVSYNYFSEESSACVSLGRDHVVLDDTGNRVAGRTKQKLAKECQPVVSRPVDCNKNQYVAVSSYSTPNSRIPKSKPLVQPHTKSKP</sequence>
<dbReference type="InterPro" id="IPR051582">
    <property type="entry name" value="LRR_extensin-like_regulator"/>
</dbReference>